<dbReference type="RefSeq" id="WP_095981239.1">
    <property type="nucleotide sequence ID" value="NZ_CP022163.1"/>
</dbReference>
<accession>A0A250IN30</accession>
<name>A0A250IN30_9BACT</name>
<dbReference type="EMBL" id="CP022163">
    <property type="protein sequence ID" value="ATB33159.1"/>
    <property type="molecule type" value="Genomic_DNA"/>
</dbReference>
<dbReference type="KEGG" id="mbd:MEBOL_006648"/>
<evidence type="ECO:0000256" key="1">
    <source>
        <dbReference type="SAM" id="MobiDB-lite"/>
    </source>
</evidence>
<dbReference type="Proteomes" id="UP000217289">
    <property type="component" value="Chromosome"/>
</dbReference>
<dbReference type="AlphaFoldDB" id="A0A250IN30"/>
<evidence type="ECO:0000313" key="2">
    <source>
        <dbReference type="EMBL" id="ATB33159.1"/>
    </source>
</evidence>
<dbReference type="OrthoDB" id="954305at2"/>
<evidence type="ECO:0000313" key="3">
    <source>
        <dbReference type="Proteomes" id="UP000217289"/>
    </source>
</evidence>
<keyword evidence="3" id="KW-1185">Reference proteome</keyword>
<reference evidence="2 3" key="1">
    <citation type="submission" date="2017-06" db="EMBL/GenBank/DDBJ databases">
        <authorList>
            <person name="Kim H.J."/>
            <person name="Triplett B.A."/>
        </authorList>
    </citation>
    <scope>NUCLEOTIDE SEQUENCE [LARGE SCALE GENOMIC DNA]</scope>
    <source>
        <strain evidence="2 3">DSM 14713</strain>
    </source>
</reference>
<gene>
    <name evidence="2" type="ORF">MEBOL_006648</name>
</gene>
<organism evidence="2 3">
    <name type="scientific">Melittangium boletus DSM 14713</name>
    <dbReference type="NCBI Taxonomy" id="1294270"/>
    <lineage>
        <taxon>Bacteria</taxon>
        <taxon>Pseudomonadati</taxon>
        <taxon>Myxococcota</taxon>
        <taxon>Myxococcia</taxon>
        <taxon>Myxococcales</taxon>
        <taxon>Cystobacterineae</taxon>
        <taxon>Archangiaceae</taxon>
        <taxon>Melittangium</taxon>
    </lineage>
</organism>
<feature type="region of interest" description="Disordered" evidence="1">
    <location>
        <begin position="92"/>
        <end position="126"/>
    </location>
</feature>
<protein>
    <recommendedName>
        <fullName evidence="4">MmcQ/YjbR family DNA-binding protein</fullName>
    </recommendedName>
</protein>
<proteinExistence type="predicted"/>
<evidence type="ECO:0008006" key="4">
    <source>
        <dbReference type="Google" id="ProtNLM"/>
    </source>
</evidence>
<sequence>MTWKQFCALGLKLPDVEEGTSYGTPALKCRGKLLARLKEDGTTVVLSVETVDEQQFLIRAKPDVYFLTPHYEGYPLVLAHLPALRTPAARTHLESARGRVAPKRKSATVRGEKKGATAVRRSTRPK</sequence>